<dbReference type="InterPro" id="IPR001810">
    <property type="entry name" value="F-box_dom"/>
</dbReference>
<dbReference type="InterPro" id="IPR036047">
    <property type="entry name" value="F-box-like_dom_sf"/>
</dbReference>
<feature type="transmembrane region" description="Helical" evidence="2">
    <location>
        <begin position="1007"/>
        <end position="1026"/>
    </location>
</feature>
<evidence type="ECO:0000256" key="1">
    <source>
        <dbReference type="SAM" id="MobiDB-lite"/>
    </source>
</evidence>
<sequence length="3559" mass="396393">MAEILGIDASGGNDFLQNWWQYVLLAIIAASVFVGAVAFVWTLFNFLRKRQQKSFATPSLSKRVRAHLDTLSKNSVPFGRSDEPHSKPSSFGVYLGSLECPPTNAQARLLEHYDILVLDSQQGYAVEALSMAGCTKRLLGRVSLEQLLDMDCSSSDARMIQSIDKMVGAVYDRFLSRDRQCVFRGVLIGDWENRISVIVVDAIARYLASLGLEVYLEVSPPNFLSPDDMPDLQLYSGVVVKNASILPNGERRDFFQLEKMKPTVKAFVSQACLRPFAVLMWETIDDDVVLSHAVVKRSYNWTEFHGAVSWIGAASALTDATLNAPMLQPLGAFDWLKESKIMKLHETYRSTRLLAPWPQQRINRFRDLEGILPSIRSLVESLYNHSSSGSSLSSTLDGVSHEDDLLDTFSTQGSMEWAGQLERFSVNPLSISPIGTTYEALGCFPIGFDVTSDDFRKVVDSQRRLRRLNLLSTVPQPDVRQIGVSLRDVLGSVSPSEVPATVREATQQLSDLLLRASYSKESDPLVRVYLGLDSGFHTPSGVQFWGVWETDVRTGALVLYLSKNARDLPGTVLHTYLSSQGLPRHQCFEAEVMLARHLPGDRESMERGGLPERLGQDLGMLSPADMLLVLQHLQFSRWDETRSDPLLHSIRSACEDLLLDVPSFLQLKQRGNIDYLSGNISHEELIEVRLAWYRQHGWAHPSKDTALTIFRDVHHLFLNILEDRRYDQLNLLTSTLESLLTRGTLDTCADILAFSIFCAARKAAFDEVYLEVTDRNPLFNEFSDQAAAFAELFALGSRCDAYFDVTPSAFGRLLAGRYRAYYGQPDHQPPLQIGNAPAVSSAYAAAQTDIDPHEKSSAMPAYKRFTFLSVFAIPALVDILLLTTTGRGLYLSAFMSMREQEYATLALMLSLLLSGAIGTWVSIGGTYYLISMAFSAAEMFILTRLIGGLGFTIAGGVIGFIIITAVTHVQAGAIFFFYLVGLTSYLSLLAVLATYQFPGSSFGNGRVVIICLIPLLSISPILTTWVNGHDSIIYLTVLFLFVFALLLGTRRVAARWVTWLQNVSTTSDAEISKWYSSTASPDAVAALKGLSGPAALKVAREKLSEEVFAERDRRFWSKTTKDPLVKKLAGCWDATVFLLDWYSRISDIKKPIPYSSTWNLQVGVAKDSLLQQQKGVRLHNAFILWRNAGDEIGCGILYFLVALLDRWIELLYGDPLLGLSAATNKQFRVSVGFGLAYYLIGAVLLDYKAGHLHQQAQTSVPVSISSTKLLRKAVVNDAKFKRMLYWKTLARFVGVHAWALALSAGLIWALDGTKTSLIMFLSYVGAYTGLLLYQYNHIFSGPRALGPLLCAAAVALPLGLILKRLNSQWPYNGVIALAVATWIAALTSLYTARIGLPGKAKAAPTGPTKDFRAYHGVSVDQKWSQAELEAFHEGLLSVPTEERFIVDAQNHPGTEIRAILLSCHLDSLSDLALAAYPNAPHLVRKVVAAWEQGTITVELTSMRSVVKPEADVRALTCYTEGRLHLFIASDSDETASRDSTGSDIQMNITSNCRAIAETLLRATAESLFGLSHTHASIAESLLVCRTNEDRRAYQVSESLKRAIPFEFSESKMAAFASAHRRDLLENLCLGLECETRWENLPQNIRAVLLRRCLGEPNPLSVSELQWLQMNLDAENGCSLESRIARYNLGAYLAVQKSNYFKAQGPMVLGEKAYQQKTADVHYYQDRKRATVTATSVLRAIGMRIKAPFSWCFHALGTWTKFIMIAPVADLEYQRELRCTIEQSSFAKLPLMAKVVTWFLNSLWIFAKISQRLGFPFFIYHRRKDVKQLSESIKGTLISLKNGRLTVQSIENTSTAFIRSGSGGAFELYFYSGAHKTEPEGEQGLMSISTFSKDMRLQSRVEFSSGTLTNGYTYEYPSLKTKRQSKLMRIENKRIPMSRTCVRGPDKSSEVIYNHKGHIESGSYVKDGNLVRFRYYYRKNARFEDELLRGDFVMDFMTVNVEWCAPPVRHPEKSERWVPNSRVTKATFVQGPDVWECSWTYDHQFHPTIVSKLNDEIVDTPDMIRHDWLGVLKKPNHCSFLVENPLLNFPSINLGLFPWLFRHTKRIPVSTATARTKLWKEWKRRNDLDGVVIRWLDEKLLRAEPLLKPYWQRRDRGNLTAAEDYLAMHADTISASSELAPEIAAWTPLALRLSDLFSFGQGGDANVNRRTKTLQPDTDSTLHVIAVDSGTWPNEGGGVSACRRDLVNNLRTIRWHMVVESANDFGLPKHQTEENVESLKVVPLWGLDFLHPVHGIFSNKLDAEIDKMTKGAAIEDIKRNFIPTLTALVKGARAINLTQADVKQATRALVNLNTYFQDSRHWKEVWTSEIVKDTWRRLWIEDMPNATPISDWLETYCPTLSDLETSIDLWFRYLFIFSIPIPEEIPAVFQASHHSPSASYGIVCKIKRNCTLQIWDHAISWRETNLYLSSALCTLPSFTRNSLLGLMRLTSMLTLHHADQILPCADQFNPGWEVEVGTSQGAITHRNTFRRKVDPVVNGIPPADLKKFSPVTEIKTKKPTVTMLSHVWFAKDIKTALLAADVILNKWGFDEYRLDIYGALNKAPIYSSECTEVIATKALQSNVSLCGTADPGVVLSNTWLFLNSSVSEGLPLALGEAALTGAPVVATDVGASMRVLTDPKTNERYSAIVAPNDAVALARAQINLLAMLDEWAPYAEDEPGQPVPVLPVNPTREDVVKITKRMYEKTAQRRKLGMMARDIVQRSFSGERYLREHEQMLWVGKARNEMLGLRPRQVRKLSAIELATGGTTGIVDEQLEKMAHPRPQWWKHSSMQSSFSSVWEEPMAARALLGGESSTTPSFDTDIEAGVSPGSSIAGSSGSSVKKPNPVARSHYLEVPMPSGDGRLSVTSGKTKRKSGLSYMTLAHEQDSDGHSDSVLEPLDIVRLQSVCRRFHSLYRDDSLWKTICFEHSRAGQRRRTQHFMASMDQNLAALVQAMGALPGGPLAVHDPSAPNAEMQAHRLAAREKMRAMANWDPSYPSEKTNFYEDFVHRHAPISVSWLQPAKDGDGEDEVPREATGMGIIYDDAGEMADKVVAPLDDGSIGIWGVSPRDEADSSGKRGAMIGRSARGLLTSKASDPSQGLSLAESKAIMTETGAVECVSIDSQQKKGVFAVRNTLNEVDLNTLQLVSRQEYPFPITALSEAKHPTPLTIGTNLTLHLHDPRRRQSYVGYNPLVRCELLNTPKTDFHRLLTGDLGPSHAALSQPGPLSILHMPSREWDGNGSIWVAGRFTSLLNYDRRFFPRLRGTIHSGARLSCLTSLPFPFIPREKDLMRNLSLSLADVRAAKAIPGTTLIAAGEYKGKGSLELYGLSPSAAHTTLSTDSITAQRNAGNALKNRQTASASKLLAAAPHGTRIVYADGDGNLKWVERDGFTPVRRWNINPDAPAEPRGDIGSLFFSPSLGRGEGDIVQKIVPTRVVGARRESERLGEDNLLIWTGDGRLGVVGFGHEPLWRGEEFEEAAEREGEEVRGREERAYGRMMRRALERQAHEARWVRGLGLGQ</sequence>
<feature type="transmembrane region" description="Helical" evidence="2">
    <location>
        <begin position="973"/>
        <end position="995"/>
    </location>
</feature>
<dbReference type="Gene3D" id="1.20.1280.50">
    <property type="match status" value="1"/>
</dbReference>
<dbReference type="SUPFAM" id="SSF81383">
    <property type="entry name" value="F-box domain"/>
    <property type="match status" value="1"/>
</dbReference>
<dbReference type="Gene3D" id="3.40.50.2000">
    <property type="entry name" value="Glycogen Phosphorylase B"/>
    <property type="match status" value="1"/>
</dbReference>
<dbReference type="InterPro" id="IPR039719">
    <property type="entry name" value="FBXO28"/>
</dbReference>
<accession>A0ABQ9P287</accession>
<dbReference type="SUPFAM" id="SSF53756">
    <property type="entry name" value="UDP-Glycosyltransferase/glycogen phosphorylase"/>
    <property type="match status" value="1"/>
</dbReference>
<reference evidence="4" key="1">
    <citation type="submission" date="2022-10" db="EMBL/GenBank/DDBJ databases">
        <title>Culturing micro-colonial fungi from biological soil crusts in the Mojave desert and describing Neophaeococcomyces mojavensis, and introducing the new genera and species Taxawa tesnikishii.</title>
        <authorList>
            <person name="Kurbessoian T."/>
            <person name="Stajich J.E."/>
        </authorList>
    </citation>
    <scope>NUCLEOTIDE SEQUENCE</scope>
    <source>
        <strain evidence="4">TK_1</strain>
    </source>
</reference>
<feature type="transmembrane region" description="Helical" evidence="2">
    <location>
        <begin position="1032"/>
        <end position="1049"/>
    </location>
</feature>
<keyword evidence="2" id="KW-1133">Transmembrane helix</keyword>
<feature type="transmembrane region" description="Helical" evidence="2">
    <location>
        <begin position="20"/>
        <end position="44"/>
    </location>
</feature>
<feature type="region of interest" description="Disordered" evidence="1">
    <location>
        <begin position="2850"/>
        <end position="2911"/>
    </location>
</feature>
<proteinExistence type="predicted"/>
<feature type="transmembrane region" description="Helical" evidence="2">
    <location>
        <begin position="1228"/>
        <end position="1247"/>
    </location>
</feature>
<name>A0ABQ9P287_9PEZI</name>
<feature type="transmembrane region" description="Helical" evidence="2">
    <location>
        <begin position="865"/>
        <end position="882"/>
    </location>
</feature>
<dbReference type="Pfam" id="PF13692">
    <property type="entry name" value="Glyco_trans_1_4"/>
    <property type="match status" value="1"/>
</dbReference>
<gene>
    <name evidence="4" type="ORF">H2201_001416</name>
</gene>
<evidence type="ECO:0000256" key="2">
    <source>
        <dbReference type="SAM" id="Phobius"/>
    </source>
</evidence>
<dbReference type="PANTHER" id="PTHR13252:SF9">
    <property type="entry name" value="F-BOX ONLY PROTEIN 28"/>
    <property type="match status" value="1"/>
</dbReference>
<evidence type="ECO:0000313" key="5">
    <source>
        <dbReference type="Proteomes" id="UP001172684"/>
    </source>
</evidence>
<evidence type="ECO:0000259" key="3">
    <source>
        <dbReference type="Pfam" id="PF12937"/>
    </source>
</evidence>
<feature type="transmembrane region" description="Helical" evidence="2">
    <location>
        <begin position="942"/>
        <end position="967"/>
    </location>
</feature>
<feature type="transmembrane region" description="Helical" evidence="2">
    <location>
        <begin position="1374"/>
        <end position="1392"/>
    </location>
</feature>
<feature type="transmembrane region" description="Helical" evidence="2">
    <location>
        <begin position="1316"/>
        <end position="1333"/>
    </location>
</feature>
<evidence type="ECO:0000313" key="4">
    <source>
        <dbReference type="EMBL" id="KAJ9668368.1"/>
    </source>
</evidence>
<feature type="transmembrane region" description="Helical" evidence="2">
    <location>
        <begin position="1289"/>
        <end position="1310"/>
    </location>
</feature>
<dbReference type="PANTHER" id="PTHR13252">
    <property type="entry name" value="F-BOX ONLY PROTEIN 28"/>
    <property type="match status" value="1"/>
</dbReference>
<dbReference type="Pfam" id="PF12937">
    <property type="entry name" value="F-box-like"/>
    <property type="match status" value="1"/>
</dbReference>
<feature type="compositionally biased region" description="Low complexity" evidence="1">
    <location>
        <begin position="2865"/>
        <end position="2879"/>
    </location>
</feature>
<feature type="transmembrane region" description="Helical" evidence="2">
    <location>
        <begin position="902"/>
        <end position="930"/>
    </location>
</feature>
<feature type="domain" description="F-box" evidence="3">
    <location>
        <begin position="2935"/>
        <end position="2965"/>
    </location>
</feature>
<keyword evidence="2" id="KW-0812">Transmembrane</keyword>
<dbReference type="EMBL" id="JAPDRL010000007">
    <property type="protein sequence ID" value="KAJ9668368.1"/>
    <property type="molecule type" value="Genomic_DNA"/>
</dbReference>
<dbReference type="Proteomes" id="UP001172684">
    <property type="component" value="Unassembled WGS sequence"/>
</dbReference>
<keyword evidence="2" id="KW-0472">Membrane</keyword>
<keyword evidence="5" id="KW-1185">Reference proteome</keyword>
<comment type="caution">
    <text evidence="4">The sequence shown here is derived from an EMBL/GenBank/DDBJ whole genome shotgun (WGS) entry which is preliminary data.</text>
</comment>
<feature type="transmembrane region" description="Helical" evidence="2">
    <location>
        <begin position="1345"/>
        <end position="1362"/>
    </location>
</feature>
<protein>
    <recommendedName>
        <fullName evidence="3">F-box domain-containing protein</fullName>
    </recommendedName>
</protein>
<organism evidence="4 5">
    <name type="scientific">Coniosporium apollinis</name>
    <dbReference type="NCBI Taxonomy" id="61459"/>
    <lineage>
        <taxon>Eukaryota</taxon>
        <taxon>Fungi</taxon>
        <taxon>Dikarya</taxon>
        <taxon>Ascomycota</taxon>
        <taxon>Pezizomycotina</taxon>
        <taxon>Dothideomycetes</taxon>
        <taxon>Dothideomycetes incertae sedis</taxon>
        <taxon>Coniosporium</taxon>
    </lineage>
</organism>